<organism evidence="1 2">
    <name type="scientific">Capnocytophaga canimorsus</name>
    <dbReference type="NCBI Taxonomy" id="28188"/>
    <lineage>
        <taxon>Bacteria</taxon>
        <taxon>Pseudomonadati</taxon>
        <taxon>Bacteroidota</taxon>
        <taxon>Flavobacteriia</taxon>
        <taxon>Flavobacteriales</taxon>
        <taxon>Flavobacteriaceae</taxon>
        <taxon>Capnocytophaga</taxon>
    </lineage>
</organism>
<name>A0A0B7HFM6_9FLAO</name>
<evidence type="ECO:0000313" key="2">
    <source>
        <dbReference type="Proteomes" id="UP000044026"/>
    </source>
</evidence>
<evidence type="ECO:0000313" key="1">
    <source>
        <dbReference type="EMBL" id="CEN36363.1"/>
    </source>
</evidence>
<dbReference type="EMBL" id="CDOE01000063">
    <property type="protein sequence ID" value="CEN36363.1"/>
    <property type="molecule type" value="Genomic_DNA"/>
</dbReference>
<dbReference type="InterPro" id="IPR049574">
    <property type="entry name" value="CrtA-like"/>
</dbReference>
<protein>
    <submittedName>
        <fullName evidence="1">Uncharacterized protein</fullName>
    </submittedName>
</protein>
<gene>
    <name evidence="1" type="ORF">CCAN12_660028</name>
</gene>
<proteinExistence type="predicted"/>
<reference evidence="1 2" key="1">
    <citation type="submission" date="2015-01" db="EMBL/GenBank/DDBJ databases">
        <authorList>
            <person name="Xiang T."/>
            <person name="Song Y."/>
            <person name="Huang L."/>
            <person name="Wang B."/>
            <person name="Wu P."/>
        </authorList>
    </citation>
    <scope>NUCLEOTIDE SEQUENCE [LARGE SCALE GENOMIC DNA]</scope>
    <source>
        <strain evidence="1 2">Cc12</strain>
    </source>
</reference>
<accession>A0A0B7HFM6</accession>
<dbReference type="GeneID" id="69579505"/>
<dbReference type="AlphaFoldDB" id="A0A0B7HFM6"/>
<dbReference type="CDD" id="cd21650">
    <property type="entry name" value="CrtA-like"/>
    <property type="match status" value="1"/>
</dbReference>
<sequence>MSIFTYHLVKKHLFGTLKSILFPIKSSNIDGLIHAETMAVMELGAPVFSVSRFFVGSIAIFAQWESQKALNQFLTTHPKGKSLLKSWYVELKFVRQWGKISGYKIPSYSQKIDDNQMVVAVTMAKMKYKEIPRFLRWGRPVEKLVRDHSGITLGSASIRLPNLISTFSIWKSQKQMNDMVYGYSKEPKNQLHKKAMEENIRKEFHFEFTTLRFIPINEYGSWNGKSNFILKEK</sequence>
<dbReference type="RefSeq" id="WP_042000229.1">
    <property type="nucleotide sequence ID" value="NZ_CP022382.1"/>
</dbReference>
<dbReference type="Proteomes" id="UP000044026">
    <property type="component" value="Unassembled WGS sequence"/>
</dbReference>